<keyword evidence="1" id="KW-0175">Coiled coil</keyword>
<evidence type="ECO:0000313" key="4">
    <source>
        <dbReference type="Proteomes" id="UP001279734"/>
    </source>
</evidence>
<dbReference type="AlphaFoldDB" id="A0AAD3P8M4"/>
<reference evidence="3" key="1">
    <citation type="submission" date="2023-05" db="EMBL/GenBank/DDBJ databases">
        <title>Nepenthes gracilis genome sequencing.</title>
        <authorList>
            <person name="Fukushima K."/>
        </authorList>
    </citation>
    <scope>NUCLEOTIDE SEQUENCE</scope>
    <source>
        <strain evidence="3">SING2019-196</strain>
    </source>
</reference>
<protein>
    <submittedName>
        <fullName evidence="3">Uncharacterized protein</fullName>
    </submittedName>
</protein>
<proteinExistence type="predicted"/>
<evidence type="ECO:0000256" key="2">
    <source>
        <dbReference type="SAM" id="Phobius"/>
    </source>
</evidence>
<feature type="coiled-coil region" evidence="1">
    <location>
        <begin position="18"/>
        <end position="108"/>
    </location>
</feature>
<keyword evidence="2" id="KW-1133">Transmembrane helix</keyword>
<dbReference type="Proteomes" id="UP001279734">
    <property type="component" value="Unassembled WGS sequence"/>
</dbReference>
<feature type="transmembrane region" description="Helical" evidence="2">
    <location>
        <begin position="110"/>
        <end position="130"/>
    </location>
</feature>
<evidence type="ECO:0000256" key="1">
    <source>
        <dbReference type="SAM" id="Coils"/>
    </source>
</evidence>
<keyword evidence="2" id="KW-0812">Transmembrane</keyword>
<gene>
    <name evidence="3" type="ORF">Nepgr_001516</name>
</gene>
<comment type="caution">
    <text evidence="3">The sequence shown here is derived from an EMBL/GenBank/DDBJ whole genome shotgun (WGS) entry which is preliminary data.</text>
</comment>
<keyword evidence="4" id="KW-1185">Reference proteome</keyword>
<accession>A0AAD3P8M4</accession>
<sequence>MSNSQPLTMARLNRAQQLASLNSDNENLRTLNTRLLRDSTEKKREIVNLLESNKSLECEIARIRRETADYVAKLEAIRFASKINSAKMFKMKLELEALQRSIARTQKKSFWTVAFTGTAVFAAAASSVYFSSR</sequence>
<organism evidence="3 4">
    <name type="scientific">Nepenthes gracilis</name>
    <name type="common">Slender pitcher plant</name>
    <dbReference type="NCBI Taxonomy" id="150966"/>
    <lineage>
        <taxon>Eukaryota</taxon>
        <taxon>Viridiplantae</taxon>
        <taxon>Streptophyta</taxon>
        <taxon>Embryophyta</taxon>
        <taxon>Tracheophyta</taxon>
        <taxon>Spermatophyta</taxon>
        <taxon>Magnoliopsida</taxon>
        <taxon>eudicotyledons</taxon>
        <taxon>Gunneridae</taxon>
        <taxon>Pentapetalae</taxon>
        <taxon>Caryophyllales</taxon>
        <taxon>Nepenthaceae</taxon>
        <taxon>Nepenthes</taxon>
    </lineage>
</organism>
<dbReference type="EMBL" id="BSYO01000001">
    <property type="protein sequence ID" value="GMG99676.1"/>
    <property type="molecule type" value="Genomic_DNA"/>
</dbReference>
<evidence type="ECO:0000313" key="3">
    <source>
        <dbReference type="EMBL" id="GMG99676.1"/>
    </source>
</evidence>
<name>A0AAD3P8M4_NEPGR</name>
<keyword evidence="2" id="KW-0472">Membrane</keyword>